<evidence type="ECO:0000313" key="4">
    <source>
        <dbReference type="Proteomes" id="UP000763088"/>
    </source>
</evidence>
<dbReference type="AlphaFoldDB" id="A0A928BUQ7"/>
<name>A0A928BUQ7_XYLRU</name>
<gene>
    <name evidence="3" type="ORF">E7102_11505</name>
</gene>
<feature type="signal peptide" evidence="2">
    <location>
        <begin position="1"/>
        <end position="21"/>
    </location>
</feature>
<sequence>MKKVLLLMTAMLALSTTSADAQGFFKKLKQKAQQAVLGSQKESEDENEEQLAESDEPADPSNLAVAQGSDIVPKRKTSTITWNGTITPSKASTASALMAELPQLPSAEKMARSTMEERDAYTMKIAAVVARAEQLQEKQNGCSDAEMEALREKWESKIQNLFGLTKEEMAILNDENAPESKKQPIQDKVMRKIMGAEGFDRAEMARFEKMSEKEQEAYIRQHPEFMQKMQKMAMNAGNFSKQAKLMTAALSGYEAKLGKLTLDYVKAMEREENHSYESIAKKYDNKLKKLYDQICATDDADKVDALYAEADELLYKYRLEAAKEYRASLQRQIAEAKKFAAEYARLSKEVVASGDLPKCAIGRTDLNAVIMVGNLLDEAYKELPELDNLPVCRETLYTLPKGWSFGVWECRGFMGGVEGFKAGGDWPLLADNRSGDVVEYAVVENGKFRKINEEELKRINKQADQRLKSTSKNNPPYGTYKSRSGQRVVEFSKTGELIVNGMTTFYPVAFTAKDNALEWIILDGEEILKCTYKL</sequence>
<evidence type="ECO:0000256" key="2">
    <source>
        <dbReference type="SAM" id="SignalP"/>
    </source>
</evidence>
<accession>A0A928BUQ7</accession>
<feature type="compositionally biased region" description="Acidic residues" evidence="1">
    <location>
        <begin position="43"/>
        <end position="58"/>
    </location>
</feature>
<feature type="region of interest" description="Disordered" evidence="1">
    <location>
        <begin position="464"/>
        <end position="483"/>
    </location>
</feature>
<comment type="caution">
    <text evidence="3">The sequence shown here is derived from an EMBL/GenBank/DDBJ whole genome shotgun (WGS) entry which is preliminary data.</text>
</comment>
<evidence type="ECO:0000313" key="3">
    <source>
        <dbReference type="EMBL" id="MBE6267069.1"/>
    </source>
</evidence>
<proteinExistence type="predicted"/>
<keyword evidence="2" id="KW-0732">Signal</keyword>
<reference evidence="3" key="1">
    <citation type="submission" date="2019-04" db="EMBL/GenBank/DDBJ databases">
        <title>Evolution of Biomass-Degrading Anaerobic Consortia Revealed by Metagenomics.</title>
        <authorList>
            <person name="Peng X."/>
        </authorList>
    </citation>
    <scope>NUCLEOTIDE SEQUENCE</scope>
    <source>
        <strain evidence="3">SIG141</strain>
    </source>
</reference>
<dbReference type="Proteomes" id="UP000763088">
    <property type="component" value="Unassembled WGS sequence"/>
</dbReference>
<organism evidence="3 4">
    <name type="scientific">Xylanibacter ruminicola</name>
    <name type="common">Prevotella ruminicola</name>
    <dbReference type="NCBI Taxonomy" id="839"/>
    <lineage>
        <taxon>Bacteria</taxon>
        <taxon>Pseudomonadati</taxon>
        <taxon>Bacteroidota</taxon>
        <taxon>Bacteroidia</taxon>
        <taxon>Bacteroidales</taxon>
        <taxon>Prevotellaceae</taxon>
        <taxon>Xylanibacter</taxon>
    </lineage>
</organism>
<protein>
    <submittedName>
        <fullName evidence="3">Uncharacterized protein</fullName>
    </submittedName>
</protein>
<dbReference type="EMBL" id="SUYD01000015">
    <property type="protein sequence ID" value="MBE6267069.1"/>
    <property type="molecule type" value="Genomic_DNA"/>
</dbReference>
<feature type="region of interest" description="Disordered" evidence="1">
    <location>
        <begin position="36"/>
        <end position="70"/>
    </location>
</feature>
<evidence type="ECO:0000256" key="1">
    <source>
        <dbReference type="SAM" id="MobiDB-lite"/>
    </source>
</evidence>
<feature type="compositionally biased region" description="Polar residues" evidence="1">
    <location>
        <begin position="468"/>
        <end position="483"/>
    </location>
</feature>
<feature type="chain" id="PRO_5037298726" evidence="2">
    <location>
        <begin position="22"/>
        <end position="534"/>
    </location>
</feature>